<dbReference type="EMBL" id="JAJNNZ010000006">
    <property type="protein sequence ID" value="MCJ2377034.1"/>
    <property type="molecule type" value="Genomic_DNA"/>
</dbReference>
<organism evidence="8 9">
    <name type="scientific">Vibrio gelatinilyticus</name>
    <dbReference type="NCBI Taxonomy" id="2893468"/>
    <lineage>
        <taxon>Bacteria</taxon>
        <taxon>Pseudomonadati</taxon>
        <taxon>Pseudomonadota</taxon>
        <taxon>Gammaproteobacteria</taxon>
        <taxon>Vibrionales</taxon>
        <taxon>Vibrionaceae</taxon>
        <taxon>Vibrio</taxon>
    </lineage>
</organism>
<keyword evidence="7" id="KW-0998">Cell outer membrane</keyword>
<dbReference type="Gene3D" id="2.40.160.60">
    <property type="entry name" value="Outer membrane protein transport protein (OMPP1/FadL/TodX)"/>
    <property type="match status" value="1"/>
</dbReference>
<protein>
    <submittedName>
        <fullName evidence="8">Outer membrane protein transport protein</fullName>
    </submittedName>
</protein>
<evidence type="ECO:0000256" key="1">
    <source>
        <dbReference type="ARBA" id="ARBA00004571"/>
    </source>
</evidence>
<dbReference type="SUPFAM" id="SSF56935">
    <property type="entry name" value="Porins"/>
    <property type="match status" value="1"/>
</dbReference>
<evidence type="ECO:0000313" key="8">
    <source>
        <dbReference type="EMBL" id="MCJ2377034.1"/>
    </source>
</evidence>
<keyword evidence="3" id="KW-1134">Transmembrane beta strand</keyword>
<keyword evidence="9" id="KW-1185">Reference proteome</keyword>
<dbReference type="InterPro" id="IPR005017">
    <property type="entry name" value="OMPP1/FadL/TodX"/>
</dbReference>
<dbReference type="PANTHER" id="PTHR35093:SF8">
    <property type="entry name" value="OUTER MEMBRANE PROTEIN NMB0088-RELATED"/>
    <property type="match status" value="1"/>
</dbReference>
<keyword evidence="6" id="KW-0472">Membrane</keyword>
<evidence type="ECO:0000256" key="6">
    <source>
        <dbReference type="ARBA" id="ARBA00023136"/>
    </source>
</evidence>
<reference evidence="8" key="1">
    <citation type="submission" date="2021-11" db="EMBL/GenBank/DDBJ databases">
        <title>Vibrio ZSDE26 sp. nov. and Vibrio ZSDZ34 sp. nov., isolated from coastal seawater in Qingdao.</title>
        <authorList>
            <person name="Zhang P."/>
        </authorList>
    </citation>
    <scope>NUCLEOTIDE SEQUENCE</scope>
    <source>
        <strain evidence="8">ZSDZ34</strain>
    </source>
</reference>
<accession>A0A9X2AVM4</accession>
<dbReference type="GO" id="GO:0015483">
    <property type="term" value="F:long-chain fatty acid transporting porin activity"/>
    <property type="evidence" value="ECO:0007669"/>
    <property type="project" value="TreeGrafter"/>
</dbReference>
<comment type="similarity">
    <text evidence="2">Belongs to the OmpP1/FadL family.</text>
</comment>
<evidence type="ECO:0000256" key="3">
    <source>
        <dbReference type="ARBA" id="ARBA00022452"/>
    </source>
</evidence>
<comment type="caution">
    <text evidence="8">The sequence shown here is derived from an EMBL/GenBank/DDBJ whole genome shotgun (WGS) entry which is preliminary data.</text>
</comment>
<name>A0A9X2AVM4_9VIBR</name>
<gene>
    <name evidence="8" type="ORF">LNL84_09325</name>
</gene>
<dbReference type="Pfam" id="PF03349">
    <property type="entry name" value="Toluene_X"/>
    <property type="match status" value="1"/>
</dbReference>
<evidence type="ECO:0000256" key="4">
    <source>
        <dbReference type="ARBA" id="ARBA00022692"/>
    </source>
</evidence>
<proteinExistence type="inferred from homology"/>
<dbReference type="Proteomes" id="UP001139488">
    <property type="component" value="Unassembled WGS sequence"/>
</dbReference>
<evidence type="ECO:0000313" key="9">
    <source>
        <dbReference type="Proteomes" id="UP001139488"/>
    </source>
</evidence>
<comment type="subcellular location">
    <subcellularLocation>
        <location evidence="1">Cell outer membrane</location>
        <topology evidence="1">Multi-pass membrane protein</topology>
    </subcellularLocation>
</comment>
<keyword evidence="4" id="KW-0812">Transmembrane</keyword>
<dbReference type="PANTHER" id="PTHR35093">
    <property type="entry name" value="OUTER MEMBRANE PROTEIN NMB0088-RELATED"/>
    <property type="match status" value="1"/>
</dbReference>
<evidence type="ECO:0000256" key="5">
    <source>
        <dbReference type="ARBA" id="ARBA00022729"/>
    </source>
</evidence>
<keyword evidence="5" id="KW-0732">Signal</keyword>
<dbReference type="GO" id="GO:0009279">
    <property type="term" value="C:cell outer membrane"/>
    <property type="evidence" value="ECO:0007669"/>
    <property type="project" value="UniProtKB-SubCell"/>
</dbReference>
<sequence length="418" mass="45731">MKLSKPENNNIPTIQTSTIANLPSPIRFKKLLLSLVVITAFGITQAQASGFLLQEAVVANAGTAGAGDGVYTESAAAMWANPATMSHMGQSKTTINAMVFDLELDYQDNNANGNANGHTVMPTLGVFHVTEVNQGVHFGLGLGVVGGSSIEYGDQWAGAALLDNISLMAVQVNPSMSFQIDEQWSVGIGAQLNWASLEQNTAMISTESGSDWAYGYNLGAMYQPNKQWALGLSYRSKLVHKFDLDAQGLIPHPDLGINKVTTGVVVPDIVDFSASFSATQDLNLLTSIQFHRWSHLDNTALSLSSANGRIEPDMSIDREWSDVWHFAIGADYRLNADWRLKAGFSYETSPQDDPSKQWVDLPVGEQYRYSVGLSTMWNDTGVDLFYQYTDLGNVDINRLHLDGRFDGRIHYLGANFTF</sequence>
<evidence type="ECO:0000256" key="2">
    <source>
        <dbReference type="ARBA" id="ARBA00008163"/>
    </source>
</evidence>
<dbReference type="RefSeq" id="WP_244356965.1">
    <property type="nucleotide sequence ID" value="NZ_JAJNNZ010000006.1"/>
</dbReference>
<dbReference type="AlphaFoldDB" id="A0A9X2AVM4"/>
<evidence type="ECO:0000256" key="7">
    <source>
        <dbReference type="ARBA" id="ARBA00023237"/>
    </source>
</evidence>